<dbReference type="Proteomes" id="UP000199513">
    <property type="component" value="Unassembled WGS sequence"/>
</dbReference>
<name>A0A1I2JN25_9BACT</name>
<evidence type="ECO:0000313" key="2">
    <source>
        <dbReference type="Proteomes" id="UP000199513"/>
    </source>
</evidence>
<proteinExistence type="predicted"/>
<keyword evidence="2" id="KW-1185">Reference proteome</keyword>
<protein>
    <submittedName>
        <fullName evidence="1">Uncharacterized protein</fullName>
    </submittedName>
</protein>
<accession>A0A1I2JN25</accession>
<dbReference type="EMBL" id="FONY01000052">
    <property type="protein sequence ID" value="SFF54081.1"/>
    <property type="molecule type" value="Genomic_DNA"/>
</dbReference>
<gene>
    <name evidence="1" type="ORF">SAMN04488541_10522</name>
</gene>
<sequence>MVINILTFLLFIQSCIFHNNEKIYISIDYISINRPITNEIKNQYYEDLPTLYFDLCLINQTSDSLFFVVNRLLSKKIAESSLLINYKGKILNLYARHTSEKFYILPNDSARVHLLTSYQEIKSLYDSTKYKNYGSLMTSIANNFTIEYIIDKKDSLLSEKAGFRLANKKVYFTKSKDFKIDYEVD</sequence>
<organism evidence="1 2">
    <name type="scientific">Thermoflexibacter ruber</name>
    <dbReference type="NCBI Taxonomy" id="1003"/>
    <lineage>
        <taxon>Bacteria</taxon>
        <taxon>Pseudomonadati</taxon>
        <taxon>Bacteroidota</taxon>
        <taxon>Cytophagia</taxon>
        <taxon>Cytophagales</taxon>
        <taxon>Thermoflexibacteraceae</taxon>
        <taxon>Thermoflexibacter</taxon>
    </lineage>
</organism>
<dbReference type="STRING" id="1003.SAMN04488541_10522"/>
<evidence type="ECO:0000313" key="1">
    <source>
        <dbReference type="EMBL" id="SFF54081.1"/>
    </source>
</evidence>
<reference evidence="1 2" key="1">
    <citation type="submission" date="2016-10" db="EMBL/GenBank/DDBJ databases">
        <authorList>
            <person name="de Groot N.N."/>
        </authorList>
    </citation>
    <scope>NUCLEOTIDE SEQUENCE [LARGE SCALE GENOMIC DNA]</scope>
    <source>
        <strain>GEY</strain>
        <strain evidence="2">DSM 9560</strain>
    </source>
</reference>
<dbReference type="AlphaFoldDB" id="A0A1I2JN25"/>